<feature type="region of interest" description="Disordered" evidence="1">
    <location>
        <begin position="956"/>
        <end position="991"/>
    </location>
</feature>
<feature type="region of interest" description="Disordered" evidence="1">
    <location>
        <begin position="1955"/>
        <end position="1984"/>
    </location>
</feature>
<feature type="region of interest" description="Disordered" evidence="1">
    <location>
        <begin position="1"/>
        <end position="34"/>
    </location>
</feature>
<feature type="compositionally biased region" description="Basic residues" evidence="1">
    <location>
        <begin position="1970"/>
        <end position="1984"/>
    </location>
</feature>
<dbReference type="EMBL" id="GEDC01004940">
    <property type="protein sequence ID" value="JAS32358.1"/>
    <property type="molecule type" value="Transcribed_RNA"/>
</dbReference>
<reference evidence="4" key="1">
    <citation type="submission" date="2015-12" db="EMBL/GenBank/DDBJ databases">
        <title>De novo transcriptome assembly of four potential Pierce s Disease insect vectors from Arizona vineyards.</title>
        <authorList>
            <person name="Tassone E.E."/>
        </authorList>
    </citation>
    <scope>NUCLEOTIDE SEQUENCE</scope>
</reference>
<feature type="domain" description="C2H2-type" evidence="2">
    <location>
        <begin position="4159"/>
        <end position="4181"/>
    </location>
</feature>
<feature type="compositionally biased region" description="Polar residues" evidence="1">
    <location>
        <begin position="964"/>
        <end position="991"/>
    </location>
</feature>
<dbReference type="InterPro" id="IPR013087">
    <property type="entry name" value="Znf_C2H2_type"/>
</dbReference>
<feature type="compositionally biased region" description="Polar residues" evidence="1">
    <location>
        <begin position="924"/>
        <end position="942"/>
    </location>
</feature>
<feature type="region of interest" description="Disordered" evidence="1">
    <location>
        <begin position="3926"/>
        <end position="3958"/>
    </location>
</feature>
<evidence type="ECO:0000259" key="2">
    <source>
        <dbReference type="PROSITE" id="PS00028"/>
    </source>
</evidence>
<dbReference type="PROSITE" id="PS00028">
    <property type="entry name" value="ZINC_FINGER_C2H2_1"/>
    <property type="match status" value="2"/>
</dbReference>
<feature type="region of interest" description="Disordered" evidence="1">
    <location>
        <begin position="3850"/>
        <end position="3870"/>
    </location>
</feature>
<feature type="domain" description="C2H2-type" evidence="2">
    <location>
        <begin position="4129"/>
        <end position="4150"/>
    </location>
</feature>
<evidence type="ECO:0000313" key="3">
    <source>
        <dbReference type="EMBL" id="JAS14703.1"/>
    </source>
</evidence>
<evidence type="ECO:0000313" key="4">
    <source>
        <dbReference type="EMBL" id="JAS32358.1"/>
    </source>
</evidence>
<sequence length="4259" mass="485515">MLNNYEDASSGFTTSPASVPRSSETQKQQNIGPTWSYNSPLDSIYTCYQNDHQPVYNIHSMGHYEGNAKHNTNTYPQYSTSIHQPVPAPILKCQEACCQHLSERYPINPAPLRYPASGSVQPPRYGEITSNDPRQYFSERRSMQNVPRKKLFNPETGYSNGPHDRHIQYIRRGGQIHVRESRPSMQMIRPQYPMYPMNSYWSSRNWSGPRMSYPPPPPYHQSITSQANQLQSNFKMTEPPVYIDPNVAKTLNPQQRRALLRNANGNQEIVRPIIDPKRTQGNGSHIQGCYDFPYHPGFVPFNEVNKMPSNSISSQVNTGSCKVPIDKQYTPSQFSNDRSISGCSNTIGDIPYPYPHGDPYIRNTINGMQQMTDTRKLSLQFDQQSLSKKRPELDVRQFLATWDDDEEDCSRLAETIHGGNNLAPYIVVDCRSLEGEAAEKLQERIKDQNCQQKIQNECSSSLNDIQSKSADDNNTQRAMAHPEYSVQNNYEETDKNLFWNTDASKTCSENENLLGKSSFQPLDCSKRDNMNVVEPIMTSKRDSHLHSDINHKLMTNDPTNHMSFDALVTYYGDSRRINEGAYDLVEMTERLVSASDKICSIERNPHEQDISDDGLHQYPRGLQNKMGSTNQSTFHHRLPPRYPSSSYQPYKSGINNESIFNFKYPVGSNKFFGYDSSNLDPINFDYHKTLPEFTHQKSYIQKDKLLDNFQNEELNKSADKIDDNSIGRCGLIGSEKSSLDFIGVDPEQFITPIIIKKSDYYNKDNFGELKSMKLCNEMIGMTDKNINGEGSEKPLEVGPNDSESDIFQIAHSSGIIKEAFCENNVVTLHSVDQSENNTVTVEVPYNEQYSSLVKLSEEMSGSVDINQTKLQENHDQEPKSNSFKSKEKSVKKPTSFKLKRLPNSKEWVKIGGDVDLETTESKNETSSLEKPIESNISNTALNMPSLDDIRFTDELQESKEHSHSPQQNTAKNNDESSTSINNTSKNVSYKNDNLQSTQLAIVSPMKFPESNDLHLKDSVVIDTSDNKLSSEENFLSSDSHTVLNAYSNIALNDHTKSPFVDSNNPPNLENTNSAENTVIDSLISEQNLEHNYSDNKKESANDDFSSTNECLDLNSGDILCEENNKESFSPFNSYSDCDMNSHMNSYFNNNRLCNDDKDMDSCILSSPGVEDMFKDLDKPEELHLLERQGSPNPDAEIFNNDFDLVGVEQNCGSDQTINTNNDLDLKPTQNDDVACKLLLSEDDSKIGENEPIVKTLPTIPPINLKLNERKKRWCIAKKPKNIDSKSESKMCCNFYNKKSKNNLNVQNQEQQKDYLQLSPRYSKLRVSEKCEEQGEKMVSNTSEDFDQNKTCNLNIVTVSAVKENNLPIISTEDPSICNISFEKDSFISSKSNNDCGFSKFSEIESKDYESLDQSLFDSSIENSTNYIEPDALACKIAHESRSEVNENDLVDKTNCDITNIASSDPFHTYLPKEITCSASEDKISDKKGYVENIQTENQLFSKISPFKELSSDALTSKNQNDFELQEKIESDETNKRISVRSKQQPALELMNDENNDEINSKNSEIEIITDGDNMSIEIFKTLDNERKTLNCLTDRPKFYIPEEEEENLNFKCNSPIHDDMQGTKDHITTKLCNTINNEYSSCQKSNLEEEMYIETNQNVDFNSDKITTVPTQEWNKTVDDCNIELNFSLESESKFEEMIIGQGKNEKIGVPLNLSKEEILESENNGILNITCENTTVTSVGGELSNFVHEEPLVTGETASVLYEKSLVNDESAIFLNEENCLSPLNLYKNHIDKISESGSEEFLVKDPLEEINGETIQDRDDHQEICNNESFPVNQNTSYDGLKNQSNHQVDILTECTTKFEITESHSSCYEAKNNLNSTNVKIISQKTMNIKNHQNKHLVDNIISDEKDLKYVEISGESTIYNNLVKNNDEKNITSLTINTSTSSLTKELIQETQESNDNADLKQEIKTKRKENRKNKNTRKYNGIRRSQLLCNIKSDNSPDGLKISKIKDVCYKEIEKTHFLEMNASELKNSFTENDNNHNVCKEDLKVKNKMLVFKNEGKSLDNVSNDSDSELNNSISVSCTLFYKKEAMVRTDLSKPAHSNETFESVNTCKVDDHFPDDEIITALDENSVIKSNKEDSCKLLEEKSNICCMEMSSDLKLTSLEENCYKKIGNTYKISSPKEVNDKTFDESNIGNKDLFFNKLDCSEISEEGDTYKSENDEKQFNCKEEVNSFCNTNSNGLHDEAFHPCNKEREEVGADYSNSFHNNIKSITINTFEKETIQKVNHELKNSMIEIKNFDKHSEDIDSYELDRTQAVLNLEDDMNKLDSTQHNINIQNINTEGEEIKQESIIAIEANSKSIYKSDILTHEREKVEIKSMDSEISVAKNKEFAKGSMHEIDTTSNNDSLFDNVTQSNSIENDMEKTTNSNDSVFNTTVVESGDIEIETSNINDVVSQTLIAEIKDFHTEKSNNNGDRSLTPVAEINGFHIETPNINDVGSWSPLTEQKHNGTNFVHNLNPIISFNNKLVNQIDESKESEKLIMDTLDATTKLNNLFDQESQAYTIENEKFQGICSHNSSVASDPTVSRSQNLITQKKELKNDCLNSQVIIPDLNVPCVEESQTFDGSEEFKNDCLHYKDSTLDLIVSCDEVSETSIVESRELNKEGPHYKDAFDLSISCAEVSTVENEELNKKCFNYKDTIMDLNISCDEGSQNSTVENEEFKKQDCLDLKSTADIIVSPDEGSPTSIIERDIQKDNLHFKETDFIVSCDEGSIDESEEIQKDILNYQNIKTELNIFLDDGSQTSFPECEQSNKNHSNCKNKTLNIDFSFNQVFQNSVIESEEIKKDLSSNIEAPTNPNSPFDVRSNIVNAVQKLDKKINHKLKRASIIKNKRVSTKLISKSDSLHEDNPVLEIGSQRKKADLFPQVNQSIEKYTSGKEILSDPIVNSLQINISKTEEYHNINICNDDELNVIDLIENASNEAKENVEGLPVTYTEEEKTDLNINLVSNYSKPNIEEMDPNTLEIESLLDHMKNKITNTEQVIKPINVIENEVDKAKNNSQEKSNNFLNNLILRESKHFNICEKRSTRKAYLETKRKKLVKGCFGKSKKYLNTFLKSTYARLNEKKVNLKNLNDNKCKNVVVNENSDTIFNGLNKSLPAKDKGNIININKKHNFTSMSTDILDKNNIEVNSLTVDNTSEENRNSEDVHHKHVLLATKPDCDELVHLPGLLFDKETKLIQDIDCKDLSETIITLNSKTKDECSFFQEISVSDVDGPVFQDVNLTDVILVETVEKQMEAMHSTQLSEEIKAPDTVSGNDGLEKLNNVNFDSEFQIYSQKNSKKNVVAQTSQDQHNLERIYRTDSTTSDNESFGTEIINGNVNSETESISSSLKMPDKDTTPFQCLVEAAFAVETADAKKMVFTFSSEKDIDNNSNKVIEKKKDESFIYCDENISENLSNDNKDYVNYTKSLENNSNQKVDVIVKKYKTKFRFPKPKYKLKTKKSKKNVSLNPAKTNSNEENQIYDVDKEFLNTTRNEDVNEEVDCLENIIIDEKSDEVEEFVNDKPQTPNSSYEDLGSDFENQNLFNYIYKPENDLFQKTSLNDEQPIDLNYEVVDQNQILENICMEDNESLHLQSSALEAEENVVIVIGELETGVTSGEEFDRQITKKDETSNCLEIIDKNVISNDLEEIPLINNILEESVNNGADLNTVVPLEALDIGQVFEVPDELSINLSNDIANWPYVEEEVTHLDISLNTEKSTEKSNVHLSSVKCSLPWERIFNIAKSKNRDLRKNKRFYSNGLELGPAKIELRLASDSSSWKVVNNKSDNNFSPIVNVGRLILQRDPELSSFSEKDSEEEIDCNKKKSTDDMSNEEYGNQFEYHDWLRLANDKKWQPLVILNRDKTLDNLSIQPHESVNVRNISSPINDSFVTSNSREKRSSSLKESEKTEPINEDIESNSVQDFENELFTSTISKEDDFHFSDCIDPAQEYVWRCLDNEEDWMERSSLQSYCNSRSEKYSYDGSDMNLTSSSSRINIDDSFTLSHDSRDTSENYGETDYRGVKLKDWKHYEYSESTVQRNIGTKKKHCKQELPFIFSKNRNRGVKRPSEGHLREDTKRRRLNRVEKYPFHCRKCCIGFKTKEEMCHHKDTHHPPHKELHHCLLCQRSFSSSLRHSLHVKGRSHRHLELVQRHTVHAVHQLLTGDNFPFLRPISHSEQVTLNWKPGQPGCKHYYYQPTPLQLALQEYSMRHVSSDVERNVET</sequence>
<dbReference type="EMBL" id="GEDC01022595">
    <property type="protein sequence ID" value="JAS14703.1"/>
    <property type="molecule type" value="Transcribed_RNA"/>
</dbReference>
<feature type="region of interest" description="Disordered" evidence="1">
    <location>
        <begin position="918"/>
        <end position="944"/>
    </location>
</feature>
<feature type="region of interest" description="Disordered" evidence="1">
    <location>
        <begin position="868"/>
        <end position="896"/>
    </location>
</feature>
<gene>
    <name evidence="4" type="ORF">g.37755</name>
    <name evidence="3" type="ORF">g.37758</name>
</gene>
<name>A0A1B6E359_9HEMI</name>
<organism evidence="4">
    <name type="scientific">Clastoptera arizonana</name>
    <name type="common">Arizona spittle bug</name>
    <dbReference type="NCBI Taxonomy" id="38151"/>
    <lineage>
        <taxon>Eukaryota</taxon>
        <taxon>Metazoa</taxon>
        <taxon>Ecdysozoa</taxon>
        <taxon>Arthropoda</taxon>
        <taxon>Hexapoda</taxon>
        <taxon>Insecta</taxon>
        <taxon>Pterygota</taxon>
        <taxon>Neoptera</taxon>
        <taxon>Paraneoptera</taxon>
        <taxon>Hemiptera</taxon>
        <taxon>Auchenorrhyncha</taxon>
        <taxon>Cercopoidea</taxon>
        <taxon>Clastopteridae</taxon>
        <taxon>Clastoptera</taxon>
    </lineage>
</organism>
<proteinExistence type="predicted"/>
<evidence type="ECO:0000256" key="1">
    <source>
        <dbReference type="SAM" id="MobiDB-lite"/>
    </source>
</evidence>
<accession>A0A1B6E359</accession>
<protein>
    <recommendedName>
        <fullName evidence="2">C2H2-type domain-containing protein</fullName>
    </recommendedName>
</protein>
<feature type="compositionally biased region" description="Basic and acidic residues" evidence="1">
    <location>
        <begin position="3933"/>
        <end position="3949"/>
    </location>
</feature>
<feature type="compositionally biased region" description="Basic and acidic residues" evidence="1">
    <location>
        <begin position="871"/>
        <end position="890"/>
    </location>
</feature>